<evidence type="ECO:0000313" key="4">
    <source>
        <dbReference type="Proteomes" id="UP000230002"/>
    </source>
</evidence>
<dbReference type="CDD" id="cd02440">
    <property type="entry name" value="AdoMet_MTases"/>
    <property type="match status" value="1"/>
</dbReference>
<feature type="region of interest" description="Disordered" evidence="1">
    <location>
        <begin position="364"/>
        <end position="432"/>
    </location>
</feature>
<dbReference type="AlphaFoldDB" id="A0A2G8SCA4"/>
<evidence type="ECO:0000313" key="3">
    <source>
        <dbReference type="EMBL" id="PIL31389.1"/>
    </source>
</evidence>
<dbReference type="InterPro" id="IPR029063">
    <property type="entry name" value="SAM-dependent_MTases_sf"/>
</dbReference>
<dbReference type="Pfam" id="PF13649">
    <property type="entry name" value="Methyltransf_25"/>
    <property type="match status" value="1"/>
</dbReference>
<dbReference type="Proteomes" id="UP000230002">
    <property type="component" value="Unassembled WGS sequence"/>
</dbReference>
<gene>
    <name evidence="3" type="ORF">GSI_06089</name>
</gene>
<dbReference type="Gene3D" id="3.40.50.150">
    <property type="entry name" value="Vaccinia Virus protein VP39"/>
    <property type="match status" value="1"/>
</dbReference>
<reference evidence="3 4" key="1">
    <citation type="journal article" date="2015" name="Sci. Rep.">
        <title>Chromosome-level genome map provides insights into diverse defense mechanisms in the medicinal fungus Ganoderma sinense.</title>
        <authorList>
            <person name="Zhu Y."/>
            <person name="Xu J."/>
            <person name="Sun C."/>
            <person name="Zhou S."/>
            <person name="Xu H."/>
            <person name="Nelson D.R."/>
            <person name="Qian J."/>
            <person name="Song J."/>
            <person name="Luo H."/>
            <person name="Xiang L."/>
            <person name="Li Y."/>
            <person name="Xu Z."/>
            <person name="Ji A."/>
            <person name="Wang L."/>
            <person name="Lu S."/>
            <person name="Hayward A."/>
            <person name="Sun W."/>
            <person name="Li X."/>
            <person name="Schwartz D.C."/>
            <person name="Wang Y."/>
            <person name="Chen S."/>
        </authorList>
    </citation>
    <scope>NUCLEOTIDE SEQUENCE [LARGE SCALE GENOMIC DNA]</scope>
    <source>
        <strain evidence="3 4">ZZ0214-1</strain>
    </source>
</reference>
<dbReference type="PANTHER" id="PTHR42912">
    <property type="entry name" value="METHYLTRANSFERASE"/>
    <property type="match status" value="1"/>
</dbReference>
<accession>A0A2G8SCA4</accession>
<keyword evidence="4" id="KW-1185">Reference proteome</keyword>
<dbReference type="GO" id="GO:0008168">
    <property type="term" value="F:methyltransferase activity"/>
    <property type="evidence" value="ECO:0007669"/>
    <property type="project" value="TreeGrafter"/>
</dbReference>
<feature type="domain" description="Methyltransferase" evidence="2">
    <location>
        <begin position="243"/>
        <end position="348"/>
    </location>
</feature>
<name>A0A2G8SCA4_9APHY</name>
<sequence length="779" mass="86590">MDSAIIFPVSSRVVTPGAPFDDPNPDPSTADTPCPMLSSAHALSDPALFDAYIAGMVAKGSHHSHHWPMPPTPTPTSSERSSMEDDVRLDESPSQATITQAALRAEAALKLKKKRSFGQALKALKTSSLDFTETWRGTKRVPLPLQLEDMSAANVSTHPHLHSTRPAGPRRTEEDHGFEDRNRTVRRRNMPHHPFSLEDAPYMQAYSQVLLENDYQTHQLLSKLMRADSPTFHNFGKKPPADVLDLGCGEGFWVLHAAKLWKSNNTRVVGLDLIDTHNNEAGEVHPHLEPVQSPKNVAWERANFVKHPLPFPDNSFDLVRMANLTLCIPVNRWRFVLTQVRRVLRPGGRLELIDDDLFFPTILPRPSRDVPRSPSSKRQWQRAVSADHVFGPSPSTKSSSLPDKPLPELPSPQRSPGRTRSHTHTRTPSDVEFSVNTAIATHLETIFQNMLVNNYDIAARPHAFLEHMLRDVFGQSCARRTQTLELAVPSRELSEGHENPGPGLGGGRRSPSRPSTAQSAHSTSTFTHAKRPSDDDSKRSKYPTWSRAGAAASCLNLPLAAAVPLPRSQSQRTSDETLDPRVLESLTPKARQLLLGDANTLDSRTTSWKAMGPYQPPGLVLLPSTLIPCTPLELEMHACKHMNTLLGCKDALSKYVSTQKDNDGKLFVSEREFGDFLWDYECFRRKRFNWPLDVPGLQVESDADEPAPPSPPSANRTIFKFNTGTYQEPKRTASIDGLRAARMFGGISATKQSSTHVRTIRVYEALKTTHQCTCQCGNH</sequence>
<feature type="compositionally biased region" description="Basic and acidic residues" evidence="1">
    <location>
        <begin position="170"/>
        <end position="183"/>
    </location>
</feature>
<dbReference type="InterPro" id="IPR050508">
    <property type="entry name" value="Methyltransf_Superfamily"/>
</dbReference>
<protein>
    <recommendedName>
        <fullName evidence="2">Methyltransferase domain-containing protein</fullName>
    </recommendedName>
</protein>
<dbReference type="InterPro" id="IPR041698">
    <property type="entry name" value="Methyltransf_25"/>
</dbReference>
<proteinExistence type="predicted"/>
<evidence type="ECO:0000259" key="2">
    <source>
        <dbReference type="Pfam" id="PF13649"/>
    </source>
</evidence>
<dbReference type="SUPFAM" id="SSF53335">
    <property type="entry name" value="S-adenosyl-L-methionine-dependent methyltransferases"/>
    <property type="match status" value="1"/>
</dbReference>
<feature type="region of interest" description="Disordered" evidence="1">
    <location>
        <begin position="61"/>
        <end position="86"/>
    </location>
</feature>
<dbReference type="EMBL" id="AYKW01000012">
    <property type="protein sequence ID" value="PIL31389.1"/>
    <property type="molecule type" value="Genomic_DNA"/>
</dbReference>
<dbReference type="OrthoDB" id="2013972at2759"/>
<feature type="compositionally biased region" description="Polar residues" evidence="1">
    <location>
        <begin position="516"/>
        <end position="527"/>
    </location>
</feature>
<feature type="region of interest" description="Disordered" evidence="1">
    <location>
        <begin position="488"/>
        <end position="543"/>
    </location>
</feature>
<comment type="caution">
    <text evidence="3">The sequence shown here is derived from an EMBL/GenBank/DDBJ whole genome shotgun (WGS) entry which is preliminary data.</text>
</comment>
<evidence type="ECO:0000256" key="1">
    <source>
        <dbReference type="SAM" id="MobiDB-lite"/>
    </source>
</evidence>
<dbReference type="PANTHER" id="PTHR42912:SF93">
    <property type="entry name" value="N6-ADENOSINE-METHYLTRANSFERASE TMT1A"/>
    <property type="match status" value="1"/>
</dbReference>
<feature type="region of interest" description="Disordered" evidence="1">
    <location>
        <begin position="155"/>
        <end position="196"/>
    </location>
</feature>
<feature type="region of interest" description="Disordered" evidence="1">
    <location>
        <begin position="1"/>
        <end position="32"/>
    </location>
</feature>
<organism evidence="3 4">
    <name type="scientific">Ganoderma sinense ZZ0214-1</name>
    <dbReference type="NCBI Taxonomy" id="1077348"/>
    <lineage>
        <taxon>Eukaryota</taxon>
        <taxon>Fungi</taxon>
        <taxon>Dikarya</taxon>
        <taxon>Basidiomycota</taxon>
        <taxon>Agaricomycotina</taxon>
        <taxon>Agaricomycetes</taxon>
        <taxon>Polyporales</taxon>
        <taxon>Polyporaceae</taxon>
        <taxon>Ganoderma</taxon>
    </lineage>
</organism>
<dbReference type="STRING" id="1077348.A0A2G8SCA4"/>